<keyword evidence="2" id="KW-1185">Reference proteome</keyword>
<reference evidence="1 2" key="1">
    <citation type="submission" date="2019-09" db="EMBL/GenBank/DDBJ databases">
        <title>YIM 132548 draft genome.</title>
        <authorList>
            <person name="Jiang L."/>
        </authorList>
    </citation>
    <scope>NUCLEOTIDE SEQUENCE [LARGE SCALE GENOMIC DNA]</scope>
    <source>
        <strain evidence="1 2">YIM 132548</strain>
    </source>
</reference>
<accession>A0A6N6MK22</accession>
<sequence>MPLLSLWASNQEAVGQLNVEQVVGTAGDGNLRDGSVCSSEFREYLSQIPTSKIATYVDQCLSASLNRGGMILQDLVNEIGRRLDYGVRNGRYQGVAGEIGYDGIWLSPDGHSVVAEVKTTDAYRISLDTLAGYRNKLIEAGHFAGTSSVLIIVGRQDTGDLEAQIRGSRHAWDVRLISAEALLKLVQLKENSETPETGRKIRSLLAPMEYTRLDGMVDVMFTTTVDVGKAVAIEEDVPDEQPVVDRPAKVHTFEFTDGTLLQQKREGIIAALGRREGAPLIRRSRALYWTADHGVRAVCSISKRYAQRHSYWYAYHPPWDDFLCEEQRAYFLLGCMDLDTAFVLPRDTLAGLLGHLNRTTKEDGSFYWHVHIADRGDGRYAILLPKISDQFLLTDYRLEITGPTE</sequence>
<dbReference type="RefSeq" id="WP_150966289.1">
    <property type="nucleotide sequence ID" value="NZ_VZZJ01000034.1"/>
</dbReference>
<dbReference type="Proteomes" id="UP000441523">
    <property type="component" value="Unassembled WGS sequence"/>
</dbReference>
<evidence type="ECO:0000313" key="2">
    <source>
        <dbReference type="Proteomes" id="UP000441523"/>
    </source>
</evidence>
<proteinExistence type="predicted"/>
<comment type="caution">
    <text evidence="1">The sequence shown here is derived from an EMBL/GenBank/DDBJ whole genome shotgun (WGS) entry which is preliminary data.</text>
</comment>
<protein>
    <submittedName>
        <fullName evidence="1">Uncharacterized protein</fullName>
    </submittedName>
</protein>
<dbReference type="EMBL" id="VZZJ01000034">
    <property type="protein sequence ID" value="KAB1069935.1"/>
    <property type="molecule type" value="Genomic_DNA"/>
</dbReference>
<organism evidence="1 2">
    <name type="scientific">Methylobacterium planeticum</name>
    <dbReference type="NCBI Taxonomy" id="2615211"/>
    <lineage>
        <taxon>Bacteria</taxon>
        <taxon>Pseudomonadati</taxon>
        <taxon>Pseudomonadota</taxon>
        <taxon>Alphaproteobacteria</taxon>
        <taxon>Hyphomicrobiales</taxon>
        <taxon>Methylobacteriaceae</taxon>
        <taxon>Methylobacterium</taxon>
    </lineage>
</organism>
<name>A0A6N6MK22_9HYPH</name>
<dbReference type="AlphaFoldDB" id="A0A6N6MK22"/>
<evidence type="ECO:0000313" key="1">
    <source>
        <dbReference type="EMBL" id="KAB1069935.1"/>
    </source>
</evidence>
<gene>
    <name evidence="1" type="ORF">F6X51_24145</name>
</gene>